<dbReference type="InterPro" id="IPR014710">
    <property type="entry name" value="RmlC-like_jellyroll"/>
</dbReference>
<proteinExistence type="predicted"/>
<dbReference type="Proteomes" id="UP000638353">
    <property type="component" value="Unassembled WGS sequence"/>
</dbReference>
<gene>
    <name evidence="1" type="ORF">GCM10010334_26880</name>
</gene>
<evidence type="ECO:0000313" key="2">
    <source>
        <dbReference type="Proteomes" id="UP000638353"/>
    </source>
</evidence>
<evidence type="ECO:0000313" key="1">
    <source>
        <dbReference type="EMBL" id="GHC91647.1"/>
    </source>
</evidence>
<comment type="caution">
    <text evidence="1">The sequence shown here is derived from an EMBL/GenBank/DDBJ whole genome shotgun (WGS) entry which is preliminary data.</text>
</comment>
<accession>A0A919C9P6</accession>
<dbReference type="AlphaFoldDB" id="A0A919C9P6"/>
<organism evidence="1 2">
    <name type="scientific">Streptomyces finlayi</name>
    <dbReference type="NCBI Taxonomy" id="67296"/>
    <lineage>
        <taxon>Bacteria</taxon>
        <taxon>Bacillati</taxon>
        <taxon>Actinomycetota</taxon>
        <taxon>Actinomycetes</taxon>
        <taxon>Kitasatosporales</taxon>
        <taxon>Streptomycetaceae</taxon>
        <taxon>Streptomyces</taxon>
    </lineage>
</organism>
<dbReference type="SUPFAM" id="SSF51182">
    <property type="entry name" value="RmlC-like cupins"/>
    <property type="match status" value="1"/>
</dbReference>
<dbReference type="EMBL" id="BMVC01000004">
    <property type="protein sequence ID" value="GHC91647.1"/>
    <property type="molecule type" value="Genomic_DNA"/>
</dbReference>
<dbReference type="InterPro" id="IPR011051">
    <property type="entry name" value="RmlC_Cupin_sf"/>
</dbReference>
<name>A0A919C9P6_9ACTN</name>
<reference evidence="1" key="1">
    <citation type="journal article" date="2014" name="Int. J. Syst. Evol. Microbiol.">
        <title>Complete genome sequence of Corynebacterium casei LMG S-19264T (=DSM 44701T), isolated from a smear-ripened cheese.</title>
        <authorList>
            <consortium name="US DOE Joint Genome Institute (JGI-PGF)"/>
            <person name="Walter F."/>
            <person name="Albersmeier A."/>
            <person name="Kalinowski J."/>
            <person name="Ruckert C."/>
        </authorList>
    </citation>
    <scope>NUCLEOTIDE SEQUENCE</scope>
    <source>
        <strain evidence="1">JCM 4637</strain>
    </source>
</reference>
<protein>
    <recommendedName>
        <fullName evidence="3">Cupin domain-containing protein</fullName>
    </recommendedName>
</protein>
<evidence type="ECO:0008006" key="3">
    <source>
        <dbReference type="Google" id="ProtNLM"/>
    </source>
</evidence>
<dbReference type="Gene3D" id="2.60.120.10">
    <property type="entry name" value="Jelly Rolls"/>
    <property type="match status" value="1"/>
</dbReference>
<reference evidence="1" key="2">
    <citation type="submission" date="2020-09" db="EMBL/GenBank/DDBJ databases">
        <authorList>
            <person name="Sun Q."/>
            <person name="Ohkuma M."/>
        </authorList>
    </citation>
    <scope>NUCLEOTIDE SEQUENCE</scope>
    <source>
        <strain evidence="1">JCM 4637</strain>
    </source>
</reference>
<sequence>MLAFLDECAAEAPEGQRGALWRLAEQDRQLDANLVRLLPDAAVPAHVEEALDVLLLVMEGEGRLDGGTTPPQELRPGGLAWLPRGTPRALTAGPRGLTYLTVHRRRPGISVRPVLPVPPVQEGGEAPCALGRVCQECGRLGSEAGARFCARCGKELPTTAAY</sequence>